<keyword evidence="6 8" id="KW-1133">Transmembrane helix</keyword>
<dbReference type="AlphaFoldDB" id="A0A2W5S4W2"/>
<dbReference type="GO" id="GO:0016763">
    <property type="term" value="F:pentosyltransferase activity"/>
    <property type="evidence" value="ECO:0007669"/>
    <property type="project" value="TreeGrafter"/>
</dbReference>
<feature type="transmembrane region" description="Helical" evidence="8">
    <location>
        <begin position="201"/>
        <end position="221"/>
    </location>
</feature>
<feature type="transmembrane region" description="Helical" evidence="8">
    <location>
        <begin position="246"/>
        <end position="268"/>
    </location>
</feature>
<evidence type="ECO:0000256" key="3">
    <source>
        <dbReference type="ARBA" id="ARBA00022676"/>
    </source>
</evidence>
<evidence type="ECO:0000256" key="7">
    <source>
        <dbReference type="ARBA" id="ARBA00023136"/>
    </source>
</evidence>
<dbReference type="Pfam" id="PF13231">
    <property type="entry name" value="PMT_2"/>
    <property type="match status" value="1"/>
</dbReference>
<keyword evidence="2" id="KW-1003">Cell membrane</keyword>
<evidence type="ECO:0000256" key="6">
    <source>
        <dbReference type="ARBA" id="ARBA00022989"/>
    </source>
</evidence>
<dbReference type="PANTHER" id="PTHR33908:SF11">
    <property type="entry name" value="MEMBRANE PROTEIN"/>
    <property type="match status" value="1"/>
</dbReference>
<evidence type="ECO:0000256" key="5">
    <source>
        <dbReference type="ARBA" id="ARBA00022692"/>
    </source>
</evidence>
<organism evidence="10 11">
    <name type="scientific">Cereibacter sphaeroides</name>
    <name type="common">Rhodobacter sphaeroides</name>
    <dbReference type="NCBI Taxonomy" id="1063"/>
    <lineage>
        <taxon>Bacteria</taxon>
        <taxon>Pseudomonadati</taxon>
        <taxon>Pseudomonadota</taxon>
        <taxon>Alphaproteobacteria</taxon>
        <taxon>Rhodobacterales</taxon>
        <taxon>Paracoccaceae</taxon>
        <taxon>Cereibacter</taxon>
    </lineage>
</organism>
<evidence type="ECO:0000256" key="2">
    <source>
        <dbReference type="ARBA" id="ARBA00022475"/>
    </source>
</evidence>
<feature type="transmembrane region" description="Helical" evidence="8">
    <location>
        <begin position="133"/>
        <end position="151"/>
    </location>
</feature>
<evidence type="ECO:0000259" key="9">
    <source>
        <dbReference type="Pfam" id="PF13231"/>
    </source>
</evidence>
<dbReference type="GO" id="GO:0005886">
    <property type="term" value="C:plasma membrane"/>
    <property type="evidence" value="ECO:0007669"/>
    <property type="project" value="UniProtKB-SubCell"/>
</dbReference>
<dbReference type="Proteomes" id="UP000248975">
    <property type="component" value="Unassembled WGS sequence"/>
</dbReference>
<keyword evidence="5 8" id="KW-0812">Transmembrane</keyword>
<evidence type="ECO:0000313" key="11">
    <source>
        <dbReference type="Proteomes" id="UP000248975"/>
    </source>
</evidence>
<evidence type="ECO:0000256" key="8">
    <source>
        <dbReference type="SAM" id="Phobius"/>
    </source>
</evidence>
<proteinExistence type="predicted"/>
<feature type="transmembrane region" description="Helical" evidence="8">
    <location>
        <begin position="12"/>
        <end position="32"/>
    </location>
</feature>
<dbReference type="PANTHER" id="PTHR33908">
    <property type="entry name" value="MANNOSYLTRANSFERASE YKCB-RELATED"/>
    <property type="match status" value="1"/>
</dbReference>
<comment type="caution">
    <text evidence="10">The sequence shown here is derived from an EMBL/GenBank/DDBJ whole genome shotgun (WGS) entry which is preliminary data.</text>
</comment>
<comment type="subcellular location">
    <subcellularLocation>
        <location evidence="1">Cell membrane</location>
        <topology evidence="1">Multi-pass membrane protein</topology>
    </subcellularLocation>
</comment>
<protein>
    <recommendedName>
        <fullName evidence="9">Glycosyltransferase RgtA/B/C/D-like domain-containing protein</fullName>
    </recommendedName>
</protein>
<feature type="transmembrane region" description="Helical" evidence="8">
    <location>
        <begin position="308"/>
        <end position="325"/>
    </location>
</feature>
<feature type="transmembrane region" description="Helical" evidence="8">
    <location>
        <begin position="337"/>
        <end position="354"/>
    </location>
</feature>
<accession>A0A2W5S4W2</accession>
<feature type="transmembrane region" description="Helical" evidence="8">
    <location>
        <begin position="280"/>
        <end position="302"/>
    </location>
</feature>
<evidence type="ECO:0000313" key="10">
    <source>
        <dbReference type="EMBL" id="PZQ96779.1"/>
    </source>
</evidence>
<feature type="transmembrane region" description="Helical" evidence="8">
    <location>
        <begin position="163"/>
        <end position="189"/>
    </location>
</feature>
<gene>
    <name evidence="10" type="ORF">DI533_14435</name>
</gene>
<dbReference type="GO" id="GO:0009103">
    <property type="term" value="P:lipopolysaccharide biosynthetic process"/>
    <property type="evidence" value="ECO:0007669"/>
    <property type="project" value="UniProtKB-ARBA"/>
</dbReference>
<keyword evidence="3" id="KW-0328">Glycosyltransferase</keyword>
<dbReference type="InterPro" id="IPR038731">
    <property type="entry name" value="RgtA/B/C-like"/>
</dbReference>
<reference evidence="10 11" key="1">
    <citation type="submission" date="2017-08" db="EMBL/GenBank/DDBJ databases">
        <title>Infants hospitalized years apart are colonized by the same room-sourced microbial strains.</title>
        <authorList>
            <person name="Brooks B."/>
            <person name="Olm M.R."/>
            <person name="Firek B.A."/>
            <person name="Baker R."/>
            <person name="Thomas B.C."/>
            <person name="Morowitz M.J."/>
            <person name="Banfield J.F."/>
        </authorList>
    </citation>
    <scope>NUCLEOTIDE SEQUENCE [LARGE SCALE GENOMIC DNA]</scope>
    <source>
        <strain evidence="10">S2_003_000_R2_11</strain>
    </source>
</reference>
<feature type="transmembrane region" description="Helical" evidence="8">
    <location>
        <begin position="81"/>
        <end position="98"/>
    </location>
</feature>
<sequence length="465" mass="50239">MIVQMRRLADRSGFWLTLFAIYAIAQSAIRVYYKSSFFGDDSELFLWARELAWGYGVQPPLYAWLQWFVNRIFGEGQVGMAAMRALCIWGIYGAGFLLARRFVAVRHAGLAALGLFLIPEISQTFLRTRTHNLLVTALVPLACIAFLDLLSRRRARDYLGFGLMAGLAVIAKATGAIFLVALVISAAILRETRPAIAAKGMWLSLLAVLVVVAGPTLWSLANPEIATASLAKFEPGGGWPTGLARLGWSVIASAGFAAVAIAIGWVLTRRTEEPPPRLGLFWLAGILSLALIAITIIATNSAELKERWLVPVVAPLVPLAIAALLRRRGIARFTPSALGALAGALMLATLPAYFQKTEPLPRADFALLADVFARTGADRMLMTDDMAAGLALAQPDIPVEQRVDRGALACRGKLLLAIWPEEDFALEAFAARLPGCDLVDGREQAIDAGGIQVRYRVFTLTPSAG</sequence>
<keyword evidence="7 8" id="KW-0472">Membrane</keyword>
<dbReference type="InterPro" id="IPR050297">
    <property type="entry name" value="LipidA_mod_glycosyltrf_83"/>
</dbReference>
<keyword evidence="4" id="KW-0808">Transferase</keyword>
<dbReference type="EMBL" id="QFQS01000003">
    <property type="protein sequence ID" value="PZQ96779.1"/>
    <property type="molecule type" value="Genomic_DNA"/>
</dbReference>
<evidence type="ECO:0000256" key="4">
    <source>
        <dbReference type="ARBA" id="ARBA00022679"/>
    </source>
</evidence>
<feature type="domain" description="Glycosyltransferase RgtA/B/C/D-like" evidence="9">
    <location>
        <begin position="58"/>
        <end position="218"/>
    </location>
</feature>
<evidence type="ECO:0000256" key="1">
    <source>
        <dbReference type="ARBA" id="ARBA00004651"/>
    </source>
</evidence>
<name>A0A2W5S4W2_CERSP</name>